<comment type="caution">
    <text evidence="1">The sequence shown here is derived from an EMBL/GenBank/DDBJ whole genome shotgun (WGS) entry which is preliminary data.</text>
</comment>
<reference evidence="1" key="1">
    <citation type="submission" date="2022-08" db="EMBL/GenBank/DDBJ databases">
        <authorList>
            <person name="Kallberg Y."/>
            <person name="Tangrot J."/>
            <person name="Rosling A."/>
        </authorList>
    </citation>
    <scope>NUCLEOTIDE SEQUENCE</scope>
    <source>
        <strain evidence="1">Wild A</strain>
    </source>
</reference>
<organism evidence="1 2">
    <name type="scientific">Funneliformis geosporum</name>
    <dbReference type="NCBI Taxonomy" id="1117311"/>
    <lineage>
        <taxon>Eukaryota</taxon>
        <taxon>Fungi</taxon>
        <taxon>Fungi incertae sedis</taxon>
        <taxon>Mucoromycota</taxon>
        <taxon>Glomeromycotina</taxon>
        <taxon>Glomeromycetes</taxon>
        <taxon>Glomerales</taxon>
        <taxon>Glomeraceae</taxon>
        <taxon>Funneliformis</taxon>
    </lineage>
</organism>
<sequence>MSSTQATNYIQIIDSEYEDLLQKSVKEKIISPVEVEEDDIIRVYDKGVYKPCGKHNEFEGLFNK</sequence>
<name>A0A9W4X2D7_9GLOM</name>
<gene>
    <name evidence="1" type="ORF">FWILDA_LOCUS10087</name>
</gene>
<evidence type="ECO:0000313" key="1">
    <source>
        <dbReference type="EMBL" id="CAI2181441.1"/>
    </source>
</evidence>
<evidence type="ECO:0000313" key="2">
    <source>
        <dbReference type="Proteomes" id="UP001153678"/>
    </source>
</evidence>
<accession>A0A9W4X2D7</accession>
<dbReference type="AlphaFoldDB" id="A0A9W4X2D7"/>
<keyword evidence="2" id="KW-1185">Reference proteome</keyword>
<proteinExistence type="predicted"/>
<dbReference type="Proteomes" id="UP001153678">
    <property type="component" value="Unassembled WGS sequence"/>
</dbReference>
<dbReference type="EMBL" id="CAMKVN010002519">
    <property type="protein sequence ID" value="CAI2181441.1"/>
    <property type="molecule type" value="Genomic_DNA"/>
</dbReference>
<protein>
    <submittedName>
        <fullName evidence="1">5969_t:CDS:1</fullName>
    </submittedName>
</protein>